<comment type="domain">
    <text evidence="10">The Q motif is unique to and characteristic of the DEAD box family of RNA helicases and controls ATP binding and hydrolysis.</text>
</comment>
<keyword evidence="4 9" id="KW-0067">ATP-binding</keyword>
<dbReference type="Pfam" id="PF00271">
    <property type="entry name" value="Helicase_C"/>
    <property type="match status" value="1"/>
</dbReference>
<dbReference type="AlphaFoldDB" id="A0A8D0HDG3"/>
<name>A0A8D0HDG3_SPHPU</name>
<evidence type="ECO:0000256" key="2">
    <source>
        <dbReference type="ARBA" id="ARBA00022801"/>
    </source>
</evidence>
<dbReference type="SMART" id="SM00487">
    <property type="entry name" value="DEXDc"/>
    <property type="match status" value="1"/>
</dbReference>
<protein>
    <recommendedName>
        <fullName evidence="10">ATP-dependent RNA helicase</fullName>
        <ecNumber evidence="10">3.6.4.13</ecNumber>
    </recommendedName>
</protein>
<dbReference type="GO" id="GO:0005524">
    <property type="term" value="F:ATP binding"/>
    <property type="evidence" value="ECO:0007669"/>
    <property type="project" value="UniProtKB-UniRule"/>
</dbReference>
<dbReference type="InterPro" id="IPR027417">
    <property type="entry name" value="P-loop_NTPase"/>
</dbReference>
<dbReference type="Gene3D" id="3.40.50.300">
    <property type="entry name" value="P-loop containing nucleotide triphosphate hydrolases"/>
    <property type="match status" value="2"/>
</dbReference>
<dbReference type="InterPro" id="IPR014001">
    <property type="entry name" value="Helicase_ATP-bd"/>
</dbReference>
<evidence type="ECO:0000313" key="15">
    <source>
        <dbReference type="Proteomes" id="UP000694392"/>
    </source>
</evidence>
<keyword evidence="15" id="KW-1185">Reference proteome</keyword>
<gene>
    <name evidence="14" type="primary">DDX51</name>
</gene>
<dbReference type="Proteomes" id="UP000694392">
    <property type="component" value="Unplaced"/>
</dbReference>
<dbReference type="InterPro" id="IPR000629">
    <property type="entry name" value="RNA-helicase_DEAD-box_CS"/>
</dbReference>
<comment type="catalytic activity">
    <reaction evidence="7 10">
        <text>ATP + H2O = ADP + phosphate + H(+)</text>
        <dbReference type="Rhea" id="RHEA:13065"/>
        <dbReference type="ChEBI" id="CHEBI:15377"/>
        <dbReference type="ChEBI" id="CHEBI:15378"/>
        <dbReference type="ChEBI" id="CHEBI:30616"/>
        <dbReference type="ChEBI" id="CHEBI:43474"/>
        <dbReference type="ChEBI" id="CHEBI:456216"/>
        <dbReference type="EC" id="3.6.4.13"/>
    </reaction>
</comment>
<keyword evidence="5 10" id="KW-0694">RNA-binding</keyword>
<dbReference type="SMART" id="SM00490">
    <property type="entry name" value="HELICc"/>
    <property type="match status" value="1"/>
</dbReference>
<reference evidence="14" key="1">
    <citation type="submission" date="2025-08" db="UniProtKB">
        <authorList>
            <consortium name="Ensembl"/>
        </authorList>
    </citation>
    <scope>IDENTIFICATION</scope>
</reference>
<evidence type="ECO:0000256" key="7">
    <source>
        <dbReference type="ARBA" id="ARBA00047984"/>
    </source>
</evidence>
<comment type="function">
    <text evidence="8">ATP-binding RNA helicase involved in the biogenesis of 60S ribosomal subunits.</text>
</comment>
<dbReference type="Ensembl" id="ENSSPUT00000021662.1">
    <property type="protein sequence ID" value="ENSSPUP00000020340.1"/>
    <property type="gene ID" value="ENSSPUG00000015618.1"/>
</dbReference>
<evidence type="ECO:0000313" key="14">
    <source>
        <dbReference type="Ensembl" id="ENSSPUP00000020340.1"/>
    </source>
</evidence>
<evidence type="ECO:0000256" key="1">
    <source>
        <dbReference type="ARBA" id="ARBA00022741"/>
    </source>
</evidence>
<dbReference type="GO" id="GO:0003724">
    <property type="term" value="F:RNA helicase activity"/>
    <property type="evidence" value="ECO:0007669"/>
    <property type="project" value="UniProtKB-EC"/>
</dbReference>
<dbReference type="EC" id="3.6.4.13" evidence="10"/>
<reference evidence="14" key="2">
    <citation type="submission" date="2025-09" db="UniProtKB">
        <authorList>
            <consortium name="Ensembl"/>
        </authorList>
    </citation>
    <scope>IDENTIFICATION</scope>
</reference>
<dbReference type="GeneTree" id="ENSGT00550000075141"/>
<evidence type="ECO:0000256" key="9">
    <source>
        <dbReference type="RuleBase" id="RU000492"/>
    </source>
</evidence>
<evidence type="ECO:0000259" key="12">
    <source>
        <dbReference type="PROSITE" id="PS51192"/>
    </source>
</evidence>
<dbReference type="PROSITE" id="PS51192">
    <property type="entry name" value="HELICASE_ATP_BIND_1"/>
    <property type="match status" value="1"/>
</dbReference>
<comment type="similarity">
    <text evidence="6">Belongs to the DEAD box helicase family. DDX51/DBP6 subfamily.</text>
</comment>
<evidence type="ECO:0000256" key="10">
    <source>
        <dbReference type="RuleBase" id="RU365068"/>
    </source>
</evidence>
<keyword evidence="1 9" id="KW-0547">Nucleotide-binding</keyword>
<organism evidence="14 15">
    <name type="scientific">Sphenodon punctatus</name>
    <name type="common">Tuatara</name>
    <name type="synonym">Hatteria punctata</name>
    <dbReference type="NCBI Taxonomy" id="8508"/>
    <lineage>
        <taxon>Eukaryota</taxon>
        <taxon>Metazoa</taxon>
        <taxon>Chordata</taxon>
        <taxon>Craniata</taxon>
        <taxon>Vertebrata</taxon>
        <taxon>Euteleostomi</taxon>
        <taxon>Lepidosauria</taxon>
        <taxon>Sphenodontia</taxon>
        <taxon>Sphenodontidae</taxon>
        <taxon>Sphenodon</taxon>
    </lineage>
</organism>
<dbReference type="Pfam" id="PF00270">
    <property type="entry name" value="DEAD"/>
    <property type="match status" value="1"/>
</dbReference>
<feature type="region of interest" description="Disordered" evidence="11">
    <location>
        <begin position="1"/>
        <end position="104"/>
    </location>
</feature>
<feature type="domain" description="Helicase ATP-binding" evidence="12">
    <location>
        <begin position="205"/>
        <end position="414"/>
    </location>
</feature>
<keyword evidence="3 9" id="KW-0347">Helicase</keyword>
<dbReference type="InterPro" id="IPR001650">
    <property type="entry name" value="Helicase_C-like"/>
</dbReference>
<proteinExistence type="inferred from homology"/>
<dbReference type="CDD" id="cd17956">
    <property type="entry name" value="DEADc_DDX51"/>
    <property type="match status" value="1"/>
</dbReference>
<feature type="domain" description="Helicase C-terminal" evidence="13">
    <location>
        <begin position="457"/>
        <end position="610"/>
    </location>
</feature>
<sequence>MGQQAGSDSKETLEEADLAPAGEAEDDYTPAKAKRKENRKKSTTLQKRIGTDLEENSGQPESKSNLKRPQDERRNEKDSATAGEQDGSETEEKKEIEGDENIEKMTPVIALKEKATPPPSNFMVLGGHCRKTVQKVQPILPQWLAQPKLVHKRIKENTVPVQDIPGIHPKLLKKLEANEVESFFPVQAEVIPAILESASGGFLVGRGGYQPSDICVSAPTGSGKTLAFVIPVVQLLLERVVCQVRALAILPTKELAQQVGKVFNIYTDGMGLKVVLVTGQKSFAKEQEILVQKTLTGYRSLADIIVATPGRLVYHIEQTPGFSLRHLRFLIIDEADRMIDGMHQDWLRRVVKAVYQVEDDSGPKMLFQRTEPGPITAASACCLQIPLQKLLFSATLTRNPEKLQQLGLYQPRLFTSVYSEKRGNPAENEQDAEKKYTLPEGLSQFYVPCTLNSKPLLLLHFILRMKFTRVLCFTNSKETSHRLFRLVQAFGGVTVAEFSSWLTPGERQRTLKEFEQGKIQLLISTDATARGIDIKGVKSVINYDAPQFIRSYIHRVGRTARAGKAGLAFTMLLKVQERKFLQMLRDAGSQELERQLVKSENLKPLLQKYEEALSKLQEIVKHCHPSLLEPKVQHP</sequence>
<dbReference type="OMA" id="HEVKAFD"/>
<dbReference type="PROSITE" id="PS00039">
    <property type="entry name" value="DEAD_ATP_HELICASE"/>
    <property type="match status" value="1"/>
</dbReference>
<evidence type="ECO:0000259" key="13">
    <source>
        <dbReference type="PROSITE" id="PS51194"/>
    </source>
</evidence>
<evidence type="ECO:0000256" key="11">
    <source>
        <dbReference type="SAM" id="MobiDB-lite"/>
    </source>
</evidence>
<dbReference type="CDD" id="cd18787">
    <property type="entry name" value="SF2_C_DEAD"/>
    <property type="match status" value="1"/>
</dbReference>
<accession>A0A8D0HDG3</accession>
<dbReference type="SUPFAM" id="SSF52540">
    <property type="entry name" value="P-loop containing nucleoside triphosphate hydrolases"/>
    <property type="match status" value="1"/>
</dbReference>
<dbReference type="GO" id="GO:0016787">
    <property type="term" value="F:hydrolase activity"/>
    <property type="evidence" value="ECO:0007669"/>
    <property type="project" value="UniProtKB-KW"/>
</dbReference>
<dbReference type="PROSITE" id="PS51194">
    <property type="entry name" value="HELICASE_CTER"/>
    <property type="match status" value="1"/>
</dbReference>
<evidence type="ECO:0000256" key="8">
    <source>
        <dbReference type="ARBA" id="ARBA00056648"/>
    </source>
</evidence>
<evidence type="ECO:0000256" key="4">
    <source>
        <dbReference type="ARBA" id="ARBA00022840"/>
    </source>
</evidence>
<evidence type="ECO:0000256" key="5">
    <source>
        <dbReference type="ARBA" id="ARBA00022884"/>
    </source>
</evidence>
<evidence type="ECO:0000256" key="3">
    <source>
        <dbReference type="ARBA" id="ARBA00022806"/>
    </source>
</evidence>
<dbReference type="InterPro" id="IPR011545">
    <property type="entry name" value="DEAD/DEAH_box_helicase_dom"/>
</dbReference>
<feature type="compositionally biased region" description="Basic residues" evidence="11">
    <location>
        <begin position="32"/>
        <end position="42"/>
    </location>
</feature>
<dbReference type="FunFam" id="3.40.50.300:FF:001539">
    <property type="entry name" value="ATP-dependent RNA helicase DDX51"/>
    <property type="match status" value="1"/>
</dbReference>
<evidence type="ECO:0000256" key="6">
    <source>
        <dbReference type="ARBA" id="ARBA00038200"/>
    </source>
</evidence>
<comment type="function">
    <text evidence="10">RNA helicase.</text>
</comment>
<dbReference type="PANTHER" id="PTHR24031">
    <property type="entry name" value="RNA HELICASE"/>
    <property type="match status" value="1"/>
</dbReference>
<feature type="compositionally biased region" description="Basic and acidic residues" evidence="11">
    <location>
        <begin position="68"/>
        <end position="79"/>
    </location>
</feature>
<dbReference type="GO" id="GO:0003723">
    <property type="term" value="F:RNA binding"/>
    <property type="evidence" value="ECO:0007669"/>
    <property type="project" value="UniProtKB-UniRule"/>
</dbReference>
<keyword evidence="2 9" id="KW-0378">Hydrolase</keyword>